<dbReference type="Gene3D" id="3.40.720.10">
    <property type="entry name" value="Alkaline Phosphatase, subunit A"/>
    <property type="match status" value="1"/>
</dbReference>
<gene>
    <name evidence="6" type="ORF">RBSH_04300</name>
</gene>
<dbReference type="GO" id="GO:0046872">
    <property type="term" value="F:metal ion binding"/>
    <property type="evidence" value="ECO:0007669"/>
    <property type="project" value="UniProtKB-KW"/>
</dbReference>
<evidence type="ECO:0000256" key="1">
    <source>
        <dbReference type="ARBA" id="ARBA00008779"/>
    </source>
</evidence>
<dbReference type="PANTHER" id="PTHR42693">
    <property type="entry name" value="ARYLSULFATASE FAMILY MEMBER"/>
    <property type="match status" value="1"/>
</dbReference>
<sequence>MLSGLAPSRHHNLQDEWEPETNMSIKSIVWIVACLSSVTVAGAAEPRPNVILVMTDDQGWAEVGFHGNEVLKTPNLDRFAAEGTELTNFYVSPMCTPTRSSLMTGRYHFRTGAHDTYIGRSNMNPEETTIAEVFAGAGYRTGIFGKWHLGENFPMRAEDQGFQKVVVHGGGGIGQFADYPGNTYWDPTLQYNDSFKNAKGYCTDVFIDESIQFMKDSGEQPFFCYLPLNVPHSPFDVADEFRADYDKQNLADPDGRKWVAPIYGMITQFDGAFGRLLEAVEDMGRRENTIILFMSDNGPNSTYFTAGLRAKKGSVYENGIRSPFVIQWPKTLQGGRKFDTPAMHIDLLPTLADACGIALPADLQVDGQSILGLLHGETQGFQQRYLFMQHNRANVPPKYKNCMARRGPWKVVGDGGGPTGFELYNIEQDPGETQDLADKHPEIVKSFVREYEAWFDDVTTQLRRDDGVPYPTELNPQQKRDFRFTWQDWWGDKTGWRPNNYGRWRMSNPGLIERFDISIVPHRQHHKQAATVKFIWMDKTIVKELDKVPSQVELTDVRLAKGTGWMEAQLHIDGKMHAVQEVRIRPHSTANVK</sequence>
<keyword evidence="2" id="KW-0479">Metal-binding</keyword>
<dbReference type="Proteomes" id="UP000007993">
    <property type="component" value="Unassembled WGS sequence"/>
</dbReference>
<dbReference type="EMBL" id="AMCW01000123">
    <property type="protein sequence ID" value="EKK00396.1"/>
    <property type="molecule type" value="Genomic_DNA"/>
</dbReference>
<evidence type="ECO:0000313" key="7">
    <source>
        <dbReference type="Proteomes" id="UP000007993"/>
    </source>
</evidence>
<comment type="caution">
    <text evidence="6">The sequence shown here is derived from an EMBL/GenBank/DDBJ whole genome shotgun (WGS) entry which is preliminary data.</text>
</comment>
<evidence type="ECO:0000256" key="4">
    <source>
        <dbReference type="ARBA" id="ARBA00022837"/>
    </source>
</evidence>
<evidence type="ECO:0000313" key="6">
    <source>
        <dbReference type="EMBL" id="EKK00396.1"/>
    </source>
</evidence>
<evidence type="ECO:0000256" key="2">
    <source>
        <dbReference type="ARBA" id="ARBA00022723"/>
    </source>
</evidence>
<accession>K5E3M7</accession>
<dbReference type="GO" id="GO:0004065">
    <property type="term" value="F:arylsulfatase activity"/>
    <property type="evidence" value="ECO:0007669"/>
    <property type="project" value="TreeGrafter"/>
</dbReference>
<dbReference type="InterPro" id="IPR017850">
    <property type="entry name" value="Alkaline_phosphatase_core_sf"/>
</dbReference>
<keyword evidence="3" id="KW-0378">Hydrolase</keyword>
<dbReference type="InterPro" id="IPR024607">
    <property type="entry name" value="Sulfatase_CS"/>
</dbReference>
<reference evidence="6 7" key="1">
    <citation type="journal article" date="2013" name="Mar. Genomics">
        <title>Expression of sulfatases in Rhodopirellula baltica and the diversity of sulfatases in the genus Rhodopirellula.</title>
        <authorList>
            <person name="Wegner C.E."/>
            <person name="Richter-Heitmann T."/>
            <person name="Klindworth A."/>
            <person name="Klockow C."/>
            <person name="Richter M."/>
            <person name="Achstetter T."/>
            <person name="Glockner F.O."/>
            <person name="Harder J."/>
        </authorList>
    </citation>
    <scope>NUCLEOTIDE SEQUENCE [LARGE SCALE GENOMIC DNA]</scope>
    <source>
        <strain evidence="6 7">SH28</strain>
    </source>
</reference>
<dbReference type="CDD" id="cd16146">
    <property type="entry name" value="ARS_like"/>
    <property type="match status" value="1"/>
</dbReference>
<dbReference type="SUPFAM" id="SSF53649">
    <property type="entry name" value="Alkaline phosphatase-like"/>
    <property type="match status" value="1"/>
</dbReference>
<dbReference type="PROSITE" id="PS00523">
    <property type="entry name" value="SULFATASE_1"/>
    <property type="match status" value="1"/>
</dbReference>
<dbReference type="AlphaFoldDB" id="K5E3M7"/>
<dbReference type="FunFam" id="3.40.720.10:FF:000070">
    <property type="entry name" value="Arylsulfatase A"/>
    <property type="match status" value="1"/>
</dbReference>
<evidence type="ECO:0000259" key="5">
    <source>
        <dbReference type="Pfam" id="PF00884"/>
    </source>
</evidence>
<comment type="similarity">
    <text evidence="1">Belongs to the sulfatase family.</text>
</comment>
<dbReference type="FunFam" id="3.30.1120.10:FF:000016">
    <property type="entry name" value="Arylsulfatase A"/>
    <property type="match status" value="1"/>
</dbReference>
<proteinExistence type="inferred from homology"/>
<feature type="domain" description="Sulfatase N-terminal" evidence="5">
    <location>
        <begin position="48"/>
        <end position="357"/>
    </location>
</feature>
<dbReference type="PATRIC" id="fig|993517.3.peg.4676"/>
<organism evidence="6 7">
    <name type="scientific">Rhodopirellula baltica SH28</name>
    <dbReference type="NCBI Taxonomy" id="993517"/>
    <lineage>
        <taxon>Bacteria</taxon>
        <taxon>Pseudomonadati</taxon>
        <taxon>Planctomycetota</taxon>
        <taxon>Planctomycetia</taxon>
        <taxon>Pirellulales</taxon>
        <taxon>Pirellulaceae</taxon>
        <taxon>Rhodopirellula</taxon>
    </lineage>
</organism>
<keyword evidence="4" id="KW-0106">Calcium</keyword>
<dbReference type="PANTHER" id="PTHR42693:SF53">
    <property type="entry name" value="ENDO-4-O-SULFATASE"/>
    <property type="match status" value="1"/>
</dbReference>
<name>K5E3M7_RHOBT</name>
<dbReference type="Gene3D" id="3.30.1120.10">
    <property type="match status" value="1"/>
</dbReference>
<dbReference type="InterPro" id="IPR000917">
    <property type="entry name" value="Sulfatase_N"/>
</dbReference>
<protein>
    <submittedName>
        <fullName evidence="6">Arylsulfatase A</fullName>
    </submittedName>
</protein>
<dbReference type="InterPro" id="IPR050738">
    <property type="entry name" value="Sulfatase"/>
</dbReference>
<evidence type="ECO:0000256" key="3">
    <source>
        <dbReference type="ARBA" id="ARBA00022801"/>
    </source>
</evidence>
<dbReference type="Pfam" id="PF00884">
    <property type="entry name" value="Sulfatase"/>
    <property type="match status" value="1"/>
</dbReference>